<dbReference type="PANTHER" id="PTHR36617:SF17">
    <property type="entry name" value="OS01G0114800 PROTEIN"/>
    <property type="match status" value="1"/>
</dbReference>
<gene>
    <name evidence="2" type="ORF">HU200_061155</name>
</gene>
<evidence type="ECO:0000259" key="1">
    <source>
        <dbReference type="Pfam" id="PF13966"/>
    </source>
</evidence>
<reference evidence="2" key="1">
    <citation type="submission" date="2020-07" db="EMBL/GenBank/DDBJ databases">
        <title>Genome sequence and genetic diversity analysis of an under-domesticated orphan crop, white fonio (Digitaria exilis).</title>
        <authorList>
            <person name="Bennetzen J.L."/>
            <person name="Chen S."/>
            <person name="Ma X."/>
            <person name="Wang X."/>
            <person name="Yssel A.E.J."/>
            <person name="Chaluvadi S.R."/>
            <person name="Johnson M."/>
            <person name="Gangashetty P."/>
            <person name="Hamidou F."/>
            <person name="Sanogo M.D."/>
            <person name="Zwaenepoel A."/>
            <person name="Wallace J."/>
            <person name="Van De Peer Y."/>
            <person name="Van Deynze A."/>
        </authorList>
    </citation>
    <scope>NUCLEOTIDE SEQUENCE</scope>
    <source>
        <tissue evidence="2">Leaves</tissue>
    </source>
</reference>
<protein>
    <recommendedName>
        <fullName evidence="1">Reverse transcriptase zinc-binding domain-containing protein</fullName>
    </recommendedName>
</protein>
<proteinExistence type="predicted"/>
<name>A0A835A7S8_9POAL</name>
<dbReference type="Proteomes" id="UP000636709">
    <property type="component" value="Unassembled WGS sequence"/>
</dbReference>
<keyword evidence="3" id="KW-1185">Reference proteome</keyword>
<comment type="caution">
    <text evidence="2">The sequence shown here is derived from an EMBL/GenBank/DDBJ whole genome shotgun (WGS) entry which is preliminary data.</text>
</comment>
<accession>A0A835A7S8</accession>
<evidence type="ECO:0000313" key="2">
    <source>
        <dbReference type="EMBL" id="KAF8655413.1"/>
    </source>
</evidence>
<organism evidence="2 3">
    <name type="scientific">Digitaria exilis</name>
    <dbReference type="NCBI Taxonomy" id="1010633"/>
    <lineage>
        <taxon>Eukaryota</taxon>
        <taxon>Viridiplantae</taxon>
        <taxon>Streptophyta</taxon>
        <taxon>Embryophyta</taxon>
        <taxon>Tracheophyta</taxon>
        <taxon>Spermatophyta</taxon>
        <taxon>Magnoliopsida</taxon>
        <taxon>Liliopsida</taxon>
        <taxon>Poales</taxon>
        <taxon>Poaceae</taxon>
        <taxon>PACMAD clade</taxon>
        <taxon>Panicoideae</taxon>
        <taxon>Panicodae</taxon>
        <taxon>Paniceae</taxon>
        <taxon>Anthephorinae</taxon>
        <taxon>Digitaria</taxon>
    </lineage>
</organism>
<dbReference type="PANTHER" id="PTHR36617">
    <property type="entry name" value="PROTEIN, PUTATIVE-RELATED"/>
    <property type="match status" value="1"/>
</dbReference>
<dbReference type="Pfam" id="PF13966">
    <property type="entry name" value="zf-RVT"/>
    <property type="match status" value="1"/>
</dbReference>
<feature type="domain" description="Reverse transcriptase zinc-binding" evidence="1">
    <location>
        <begin position="105"/>
        <end position="189"/>
    </location>
</feature>
<dbReference type="InterPro" id="IPR026960">
    <property type="entry name" value="RVT-Znf"/>
</dbReference>
<dbReference type="EMBL" id="JACEFO010002588">
    <property type="protein sequence ID" value="KAF8655413.1"/>
    <property type="molecule type" value="Genomic_DNA"/>
</dbReference>
<dbReference type="AlphaFoldDB" id="A0A835A7S8"/>
<evidence type="ECO:0000313" key="3">
    <source>
        <dbReference type="Proteomes" id="UP000636709"/>
    </source>
</evidence>
<dbReference type="OrthoDB" id="695058at2759"/>
<sequence length="233" mass="26754">MFYASTSMQIGGGRTTLFWTDRWLNDSSITELARCLMQAVGPRIQKRWTVREALHNRQWARDITGALTVQVILEYLQIWELVQQVHLDDDLPDRVLWRWTADQQFTTASAYQAFFQGQYSTPGVKVLWKARAPNKCRFFLWLGLHDLVWIADRHKRHGLQPTDTCILCQNESETITHLFISCSYSRATWSVVLSAIGCQSLTPPSNQQQLQWLTGGLLPGNGGRWSNARCLTP</sequence>